<accession>A0A8J3WBZ9</accession>
<evidence type="ECO:0000313" key="1">
    <source>
        <dbReference type="EMBL" id="GIH83690.1"/>
    </source>
</evidence>
<dbReference type="EMBL" id="BOOI01000017">
    <property type="protein sequence ID" value="GIH83690.1"/>
    <property type="molecule type" value="Genomic_DNA"/>
</dbReference>
<protein>
    <submittedName>
        <fullName evidence="1">Uncharacterized protein</fullName>
    </submittedName>
</protein>
<keyword evidence="2" id="KW-1185">Reference proteome</keyword>
<dbReference type="AlphaFoldDB" id="A0A8J3WBZ9"/>
<proteinExistence type="predicted"/>
<evidence type="ECO:0000313" key="2">
    <source>
        <dbReference type="Proteomes" id="UP000655044"/>
    </source>
</evidence>
<reference evidence="1" key="1">
    <citation type="submission" date="2021-01" db="EMBL/GenBank/DDBJ databases">
        <title>Whole genome shotgun sequence of Planobispora rosea NBRC 15558.</title>
        <authorList>
            <person name="Komaki H."/>
            <person name="Tamura T."/>
        </authorList>
    </citation>
    <scope>NUCLEOTIDE SEQUENCE</scope>
    <source>
        <strain evidence="1">NBRC 15558</strain>
    </source>
</reference>
<name>A0A8J3WBZ9_PLARO</name>
<sequence length="60" mass="5976">MGRTSRVIITAAVGLLAAGAVAGAALGGLNWPFALLLASAGTVWIVDLLKVRPSADGEES</sequence>
<organism evidence="1 2">
    <name type="scientific">Planobispora rosea</name>
    <dbReference type="NCBI Taxonomy" id="35762"/>
    <lineage>
        <taxon>Bacteria</taxon>
        <taxon>Bacillati</taxon>
        <taxon>Actinomycetota</taxon>
        <taxon>Actinomycetes</taxon>
        <taxon>Streptosporangiales</taxon>
        <taxon>Streptosporangiaceae</taxon>
        <taxon>Planobispora</taxon>
    </lineage>
</organism>
<dbReference type="Proteomes" id="UP000655044">
    <property type="component" value="Unassembled WGS sequence"/>
</dbReference>
<comment type="caution">
    <text evidence="1">The sequence shown here is derived from an EMBL/GenBank/DDBJ whole genome shotgun (WGS) entry which is preliminary data.</text>
</comment>
<gene>
    <name evidence="1" type="ORF">Pro02_20980</name>
</gene>
<dbReference type="RefSeq" id="WP_189241538.1">
    <property type="nucleotide sequence ID" value="NZ_BMQP01000002.1"/>
</dbReference>